<dbReference type="EnsemblPlants" id="OB07G11550.1">
    <property type="protein sequence ID" value="OB07G11550.1"/>
    <property type="gene ID" value="OB07G11550"/>
</dbReference>
<feature type="signal peptide" evidence="1">
    <location>
        <begin position="1"/>
        <end position="23"/>
    </location>
</feature>
<evidence type="ECO:0000313" key="4">
    <source>
        <dbReference type="Proteomes" id="UP000006038"/>
    </source>
</evidence>
<protein>
    <recommendedName>
        <fullName evidence="2">SCP domain-containing protein</fullName>
    </recommendedName>
</protein>
<dbReference type="OMA" id="KVACTTH"/>
<dbReference type="InterPro" id="IPR035940">
    <property type="entry name" value="CAP_sf"/>
</dbReference>
<proteinExistence type="predicted"/>
<evidence type="ECO:0000259" key="2">
    <source>
        <dbReference type="Pfam" id="PF00188"/>
    </source>
</evidence>
<dbReference type="SUPFAM" id="SSF55797">
    <property type="entry name" value="PR-1-like"/>
    <property type="match status" value="1"/>
</dbReference>
<reference evidence="3" key="2">
    <citation type="submission" date="2013-04" db="UniProtKB">
        <authorList>
            <consortium name="EnsemblPlants"/>
        </authorList>
    </citation>
    <scope>IDENTIFICATION</scope>
</reference>
<keyword evidence="4" id="KW-1185">Reference proteome</keyword>
<dbReference type="Proteomes" id="UP000006038">
    <property type="component" value="Chromosome 7"/>
</dbReference>
<evidence type="ECO:0000256" key="1">
    <source>
        <dbReference type="SAM" id="SignalP"/>
    </source>
</evidence>
<evidence type="ECO:0000313" key="3">
    <source>
        <dbReference type="EnsemblPlants" id="OB07G11550.1"/>
    </source>
</evidence>
<reference evidence="3" key="1">
    <citation type="journal article" date="2013" name="Nat. Commun.">
        <title>Whole-genome sequencing of Oryza brachyantha reveals mechanisms underlying Oryza genome evolution.</title>
        <authorList>
            <person name="Chen J."/>
            <person name="Huang Q."/>
            <person name="Gao D."/>
            <person name="Wang J."/>
            <person name="Lang Y."/>
            <person name="Liu T."/>
            <person name="Li B."/>
            <person name="Bai Z."/>
            <person name="Luis Goicoechea J."/>
            <person name="Liang C."/>
            <person name="Chen C."/>
            <person name="Zhang W."/>
            <person name="Sun S."/>
            <person name="Liao Y."/>
            <person name="Zhang X."/>
            <person name="Yang L."/>
            <person name="Song C."/>
            <person name="Wang M."/>
            <person name="Shi J."/>
            <person name="Liu G."/>
            <person name="Liu J."/>
            <person name="Zhou H."/>
            <person name="Zhou W."/>
            <person name="Yu Q."/>
            <person name="An N."/>
            <person name="Chen Y."/>
            <person name="Cai Q."/>
            <person name="Wang B."/>
            <person name="Liu B."/>
            <person name="Min J."/>
            <person name="Huang Y."/>
            <person name="Wu H."/>
            <person name="Li Z."/>
            <person name="Zhang Y."/>
            <person name="Yin Y."/>
            <person name="Song W."/>
            <person name="Jiang J."/>
            <person name="Jackson S.A."/>
            <person name="Wing R.A."/>
            <person name="Wang J."/>
            <person name="Chen M."/>
        </authorList>
    </citation>
    <scope>NUCLEOTIDE SEQUENCE [LARGE SCALE GENOMIC DNA]</scope>
    <source>
        <strain evidence="3">cv. IRGC 101232</strain>
    </source>
</reference>
<sequence>MASSSSRLACCLLVAAVLAVAMAATTCMAQNSREDFVNPHNAARAEVGVGPVRWDDAVAAYAQSYAEQRRGDCQLRHSDTGGKDGA</sequence>
<dbReference type="Gramene" id="OB07G11550.1">
    <property type="protein sequence ID" value="OB07G11550.1"/>
    <property type="gene ID" value="OB07G11550"/>
</dbReference>
<dbReference type="HOGENOM" id="CLU_035730_12_3_1"/>
<accession>J3MIC3</accession>
<name>J3MIC3_ORYBR</name>
<dbReference type="AlphaFoldDB" id="J3MIC3"/>
<feature type="chain" id="PRO_5003775028" description="SCP domain-containing protein" evidence="1">
    <location>
        <begin position="24"/>
        <end position="86"/>
    </location>
</feature>
<organism evidence="3">
    <name type="scientific">Oryza brachyantha</name>
    <name type="common">malo sina</name>
    <dbReference type="NCBI Taxonomy" id="4533"/>
    <lineage>
        <taxon>Eukaryota</taxon>
        <taxon>Viridiplantae</taxon>
        <taxon>Streptophyta</taxon>
        <taxon>Embryophyta</taxon>
        <taxon>Tracheophyta</taxon>
        <taxon>Spermatophyta</taxon>
        <taxon>Magnoliopsida</taxon>
        <taxon>Liliopsida</taxon>
        <taxon>Poales</taxon>
        <taxon>Poaceae</taxon>
        <taxon>BOP clade</taxon>
        <taxon>Oryzoideae</taxon>
        <taxon>Oryzeae</taxon>
        <taxon>Oryzinae</taxon>
        <taxon>Oryza</taxon>
    </lineage>
</organism>
<dbReference type="eggNOG" id="KOG3017">
    <property type="taxonomic scope" value="Eukaryota"/>
</dbReference>
<dbReference type="Gene3D" id="3.40.33.10">
    <property type="entry name" value="CAP"/>
    <property type="match status" value="1"/>
</dbReference>
<dbReference type="InterPro" id="IPR014044">
    <property type="entry name" value="CAP_dom"/>
</dbReference>
<keyword evidence="1" id="KW-0732">Signal</keyword>
<dbReference type="Pfam" id="PF00188">
    <property type="entry name" value="CAP"/>
    <property type="match status" value="1"/>
</dbReference>
<feature type="domain" description="SCP" evidence="2">
    <location>
        <begin position="38"/>
        <end position="79"/>
    </location>
</feature>